<accession>A0A840QD30</accession>
<gene>
    <name evidence="1" type="ORF">BJ970_006263</name>
</gene>
<keyword evidence="2" id="KW-1185">Reference proteome</keyword>
<dbReference type="RefSeq" id="WP_184730571.1">
    <property type="nucleotide sequence ID" value="NZ_JACHIW010000002.1"/>
</dbReference>
<dbReference type="Proteomes" id="UP000584374">
    <property type="component" value="Unassembled WGS sequence"/>
</dbReference>
<evidence type="ECO:0000313" key="2">
    <source>
        <dbReference type="Proteomes" id="UP000584374"/>
    </source>
</evidence>
<dbReference type="EMBL" id="JACHIW010000002">
    <property type="protein sequence ID" value="MBB5158664.1"/>
    <property type="molecule type" value="Genomic_DNA"/>
</dbReference>
<comment type="caution">
    <text evidence="1">The sequence shown here is derived from an EMBL/GenBank/DDBJ whole genome shotgun (WGS) entry which is preliminary data.</text>
</comment>
<sequence>MEDLGRPIAYLALDEGTPVFDHTGARVGVVERVVADLPMDIFEGLIIQEMPLFGRHLFADADQIAELHERGALLSVGREDLREYSETAVAKRNRASSRRTGEGRFRALLRHAWHWISTRS</sequence>
<dbReference type="AlphaFoldDB" id="A0A840QD30"/>
<name>A0A840QD30_9PSEU</name>
<reference evidence="1 2" key="1">
    <citation type="submission" date="2020-08" db="EMBL/GenBank/DDBJ databases">
        <title>Sequencing the genomes of 1000 actinobacteria strains.</title>
        <authorList>
            <person name="Klenk H.-P."/>
        </authorList>
    </citation>
    <scope>NUCLEOTIDE SEQUENCE [LARGE SCALE GENOMIC DNA]</scope>
    <source>
        <strain evidence="1 2">DSM 45584</strain>
    </source>
</reference>
<proteinExistence type="predicted"/>
<evidence type="ECO:0000313" key="1">
    <source>
        <dbReference type="EMBL" id="MBB5158664.1"/>
    </source>
</evidence>
<organism evidence="1 2">
    <name type="scientific">Saccharopolyspora phatthalungensis</name>
    <dbReference type="NCBI Taxonomy" id="664693"/>
    <lineage>
        <taxon>Bacteria</taxon>
        <taxon>Bacillati</taxon>
        <taxon>Actinomycetota</taxon>
        <taxon>Actinomycetes</taxon>
        <taxon>Pseudonocardiales</taxon>
        <taxon>Pseudonocardiaceae</taxon>
        <taxon>Saccharopolyspora</taxon>
    </lineage>
</organism>
<protein>
    <submittedName>
        <fullName evidence="1">Uncharacterized protein YrrD</fullName>
    </submittedName>
</protein>